<evidence type="ECO:0000256" key="3">
    <source>
        <dbReference type="ARBA" id="ARBA00022989"/>
    </source>
</evidence>
<feature type="transmembrane region" description="Helical" evidence="5">
    <location>
        <begin position="62"/>
        <end position="80"/>
    </location>
</feature>
<gene>
    <name evidence="6" type="ORF">ACFSJT_11650</name>
</gene>
<feature type="transmembrane region" description="Helical" evidence="5">
    <location>
        <begin position="12"/>
        <end position="32"/>
    </location>
</feature>
<feature type="transmembrane region" description="Helical" evidence="5">
    <location>
        <begin position="87"/>
        <end position="107"/>
    </location>
</feature>
<comment type="subcellular location">
    <subcellularLocation>
        <location evidence="1">Membrane</location>
        <topology evidence="1">Multi-pass membrane protein</topology>
    </subcellularLocation>
</comment>
<evidence type="ECO:0000313" key="7">
    <source>
        <dbReference type="Proteomes" id="UP001597344"/>
    </source>
</evidence>
<accession>A0ABW5AYR4</accession>
<dbReference type="Proteomes" id="UP001597344">
    <property type="component" value="Unassembled WGS sequence"/>
</dbReference>
<proteinExistence type="predicted"/>
<organism evidence="6 7">
    <name type="scientific">Aquimarina celericrescens</name>
    <dbReference type="NCBI Taxonomy" id="1964542"/>
    <lineage>
        <taxon>Bacteria</taxon>
        <taxon>Pseudomonadati</taxon>
        <taxon>Bacteroidota</taxon>
        <taxon>Flavobacteriia</taxon>
        <taxon>Flavobacteriales</taxon>
        <taxon>Flavobacteriaceae</taxon>
        <taxon>Aquimarina</taxon>
    </lineage>
</organism>
<dbReference type="RefSeq" id="WP_378320443.1">
    <property type="nucleotide sequence ID" value="NZ_JBHUHY010000013.1"/>
</dbReference>
<dbReference type="Pfam" id="PF07681">
    <property type="entry name" value="DoxX"/>
    <property type="match status" value="1"/>
</dbReference>
<keyword evidence="4 5" id="KW-0472">Membrane</keyword>
<feature type="transmembrane region" description="Helical" evidence="5">
    <location>
        <begin position="113"/>
        <end position="136"/>
    </location>
</feature>
<name>A0ABW5AYR4_9FLAO</name>
<sequence length="150" mass="17055">MELINKGKTLLRPWPIVFVRISIGIVFIWFGVLKFFPNTSPAEIVAQRTMDKVTLGLIPSEINYLILAIIETIFGLFLIGNIFQKMIVTLALGHLIMTFFPILLFPSEVFSGIFIPTLLGQYIIKNLVLFSALLLINQRFCYSNEKICIT</sequence>
<evidence type="ECO:0000256" key="1">
    <source>
        <dbReference type="ARBA" id="ARBA00004141"/>
    </source>
</evidence>
<protein>
    <submittedName>
        <fullName evidence="6">DoxX family membrane protein</fullName>
    </submittedName>
</protein>
<keyword evidence="7" id="KW-1185">Reference proteome</keyword>
<keyword evidence="3 5" id="KW-1133">Transmembrane helix</keyword>
<dbReference type="EMBL" id="JBHUHY010000013">
    <property type="protein sequence ID" value="MFD2187445.1"/>
    <property type="molecule type" value="Genomic_DNA"/>
</dbReference>
<keyword evidence="2 5" id="KW-0812">Transmembrane</keyword>
<evidence type="ECO:0000313" key="6">
    <source>
        <dbReference type="EMBL" id="MFD2187445.1"/>
    </source>
</evidence>
<evidence type="ECO:0000256" key="5">
    <source>
        <dbReference type="SAM" id="Phobius"/>
    </source>
</evidence>
<reference evidence="7" key="1">
    <citation type="journal article" date="2019" name="Int. J. Syst. Evol. Microbiol.">
        <title>The Global Catalogue of Microorganisms (GCM) 10K type strain sequencing project: providing services to taxonomists for standard genome sequencing and annotation.</title>
        <authorList>
            <consortium name="The Broad Institute Genomics Platform"/>
            <consortium name="The Broad Institute Genome Sequencing Center for Infectious Disease"/>
            <person name="Wu L."/>
            <person name="Ma J."/>
        </authorList>
    </citation>
    <scope>NUCLEOTIDE SEQUENCE [LARGE SCALE GENOMIC DNA]</scope>
    <source>
        <strain evidence="7">DT92</strain>
    </source>
</reference>
<dbReference type="InterPro" id="IPR032808">
    <property type="entry name" value="DoxX"/>
</dbReference>
<comment type="caution">
    <text evidence="6">The sequence shown here is derived from an EMBL/GenBank/DDBJ whole genome shotgun (WGS) entry which is preliminary data.</text>
</comment>
<evidence type="ECO:0000256" key="4">
    <source>
        <dbReference type="ARBA" id="ARBA00023136"/>
    </source>
</evidence>
<evidence type="ECO:0000256" key="2">
    <source>
        <dbReference type="ARBA" id="ARBA00022692"/>
    </source>
</evidence>